<dbReference type="Gene3D" id="1.10.260.40">
    <property type="entry name" value="lambda repressor-like DNA-binding domains"/>
    <property type="match status" value="1"/>
</dbReference>
<evidence type="ECO:0000256" key="3">
    <source>
        <dbReference type="ARBA" id="ARBA00023163"/>
    </source>
</evidence>
<proteinExistence type="predicted"/>
<evidence type="ECO:0000256" key="1">
    <source>
        <dbReference type="ARBA" id="ARBA00023015"/>
    </source>
</evidence>
<dbReference type="CDD" id="cd06273">
    <property type="entry name" value="PBP1_LacI-like"/>
    <property type="match status" value="1"/>
</dbReference>
<sequence>MKGICVEPTDKTRQKRSRRSSPSRVKLEDVARAADVSTATASRVLNAPDTVSARTREKVHAAIKQLGWIPHGAAQALATLRTRTVGALIPTLGHQTIAAMLESLQSTLGDSGYTLLLGRPYHHAERTVSQVSKMIQQGVECMIMMGEDHPPELFSMLDEQGIFTVIAYTSGRYGRPNCIGFDNFVEMSKLTQHLIDLGHRDFAVITRPFEGNDRIRQRIEGISYTLSQAGIAVRPQHFVSVPDWTIGSGRKGMRALLETSPRPTAVICANDYLASGALIETRRSGHSVPEEFSIVGFDDVDLAEHLDPPLTTIHIPARTIGEKLGRYVVDYLEGHDVTLPERIDAELIIRGSTAAPRAEI</sequence>
<evidence type="ECO:0000259" key="5">
    <source>
        <dbReference type="PROSITE" id="PS50932"/>
    </source>
</evidence>
<dbReference type="SUPFAM" id="SSF47413">
    <property type="entry name" value="lambda repressor-like DNA-binding domains"/>
    <property type="match status" value="1"/>
</dbReference>
<keyword evidence="3" id="KW-0804">Transcription</keyword>
<dbReference type="EMBL" id="FPKU01000001">
    <property type="protein sequence ID" value="SFZ80700.1"/>
    <property type="molecule type" value="Genomic_DNA"/>
</dbReference>
<dbReference type="SUPFAM" id="SSF53822">
    <property type="entry name" value="Periplasmic binding protein-like I"/>
    <property type="match status" value="1"/>
</dbReference>
<evidence type="ECO:0000313" key="7">
    <source>
        <dbReference type="Proteomes" id="UP000183447"/>
    </source>
</evidence>
<dbReference type="CDD" id="cd01392">
    <property type="entry name" value="HTH_LacI"/>
    <property type="match status" value="1"/>
</dbReference>
<reference evidence="6 7" key="1">
    <citation type="submission" date="2016-11" db="EMBL/GenBank/DDBJ databases">
        <authorList>
            <person name="Jaros S."/>
            <person name="Januszkiewicz K."/>
            <person name="Wedrychowicz H."/>
        </authorList>
    </citation>
    <scope>NUCLEOTIDE SEQUENCE [LARGE SCALE GENOMIC DNA]</scope>
    <source>
        <strain evidence="6 7">ATCC 23634</strain>
    </source>
</reference>
<keyword evidence="2" id="KW-0238">DNA-binding</keyword>
<dbReference type="OrthoDB" id="7170131at2"/>
<dbReference type="Gene3D" id="3.40.50.2300">
    <property type="match status" value="2"/>
</dbReference>
<dbReference type="Pfam" id="PF13377">
    <property type="entry name" value="Peripla_BP_3"/>
    <property type="match status" value="1"/>
</dbReference>
<dbReference type="PANTHER" id="PTHR30146:SF138">
    <property type="entry name" value="TRANSCRIPTIONAL REGULATORY PROTEIN"/>
    <property type="match status" value="1"/>
</dbReference>
<dbReference type="InterPro" id="IPR000843">
    <property type="entry name" value="HTH_LacI"/>
</dbReference>
<dbReference type="PROSITE" id="PS00356">
    <property type="entry name" value="HTH_LACI_1"/>
    <property type="match status" value="1"/>
</dbReference>
<feature type="region of interest" description="Disordered" evidence="4">
    <location>
        <begin position="1"/>
        <end position="31"/>
    </location>
</feature>
<dbReference type="InterPro" id="IPR010982">
    <property type="entry name" value="Lambda_DNA-bd_dom_sf"/>
</dbReference>
<dbReference type="GO" id="GO:0000976">
    <property type="term" value="F:transcription cis-regulatory region binding"/>
    <property type="evidence" value="ECO:0007669"/>
    <property type="project" value="TreeGrafter"/>
</dbReference>
<dbReference type="STRING" id="665118.SAMN02983003_0076"/>
<dbReference type="SMART" id="SM00354">
    <property type="entry name" value="HTH_LACI"/>
    <property type="match status" value="1"/>
</dbReference>
<feature type="domain" description="HTH lacI-type" evidence="5">
    <location>
        <begin position="25"/>
        <end position="79"/>
    </location>
</feature>
<dbReference type="Pfam" id="PF00356">
    <property type="entry name" value="LacI"/>
    <property type="match status" value="1"/>
</dbReference>
<dbReference type="AlphaFoldDB" id="A0A1K2HSW1"/>
<name>A0A1K2HSW1_9HYPH</name>
<evidence type="ECO:0000256" key="4">
    <source>
        <dbReference type="SAM" id="MobiDB-lite"/>
    </source>
</evidence>
<dbReference type="GO" id="GO:0003700">
    <property type="term" value="F:DNA-binding transcription factor activity"/>
    <property type="evidence" value="ECO:0007669"/>
    <property type="project" value="TreeGrafter"/>
</dbReference>
<dbReference type="RefSeq" id="WP_072338456.1">
    <property type="nucleotide sequence ID" value="NZ_FPKU01000001.1"/>
</dbReference>
<dbReference type="InterPro" id="IPR046335">
    <property type="entry name" value="LacI/GalR-like_sensor"/>
</dbReference>
<protein>
    <submittedName>
        <fullName evidence="6">Transcriptional regulator, LacI family</fullName>
    </submittedName>
</protein>
<dbReference type="Proteomes" id="UP000183447">
    <property type="component" value="Unassembled WGS sequence"/>
</dbReference>
<dbReference type="InterPro" id="IPR028082">
    <property type="entry name" value="Peripla_BP_I"/>
</dbReference>
<accession>A0A1K2HSW1</accession>
<dbReference type="PANTHER" id="PTHR30146">
    <property type="entry name" value="LACI-RELATED TRANSCRIPTIONAL REPRESSOR"/>
    <property type="match status" value="1"/>
</dbReference>
<evidence type="ECO:0000313" key="6">
    <source>
        <dbReference type="EMBL" id="SFZ80700.1"/>
    </source>
</evidence>
<gene>
    <name evidence="6" type="ORF">SAMN02983003_0076</name>
</gene>
<evidence type="ECO:0000256" key="2">
    <source>
        <dbReference type="ARBA" id="ARBA00023125"/>
    </source>
</evidence>
<dbReference type="PROSITE" id="PS50932">
    <property type="entry name" value="HTH_LACI_2"/>
    <property type="match status" value="1"/>
</dbReference>
<keyword evidence="7" id="KW-1185">Reference proteome</keyword>
<keyword evidence="1" id="KW-0805">Transcription regulation</keyword>
<organism evidence="6 7">
    <name type="scientific">Devosia enhydra</name>
    <dbReference type="NCBI Taxonomy" id="665118"/>
    <lineage>
        <taxon>Bacteria</taxon>
        <taxon>Pseudomonadati</taxon>
        <taxon>Pseudomonadota</taxon>
        <taxon>Alphaproteobacteria</taxon>
        <taxon>Hyphomicrobiales</taxon>
        <taxon>Devosiaceae</taxon>
        <taxon>Devosia</taxon>
    </lineage>
</organism>